<proteinExistence type="inferred from homology"/>
<keyword evidence="3 8" id="KW-0285">Flavoprotein</keyword>
<dbReference type="SUPFAM" id="SSF56645">
    <property type="entry name" value="Acyl-CoA dehydrogenase NM domain-like"/>
    <property type="match status" value="1"/>
</dbReference>
<evidence type="ECO:0000256" key="7">
    <source>
        <dbReference type="ARBA" id="ARBA00072305"/>
    </source>
</evidence>
<evidence type="ECO:0000256" key="2">
    <source>
        <dbReference type="ARBA" id="ARBA00009347"/>
    </source>
</evidence>
<dbReference type="InterPro" id="IPR009075">
    <property type="entry name" value="AcylCo_DH/oxidase_C"/>
</dbReference>
<dbReference type="PANTHER" id="PTHR43884">
    <property type="entry name" value="ACYL-COA DEHYDROGENASE"/>
    <property type="match status" value="1"/>
</dbReference>
<dbReference type="InterPro" id="IPR013786">
    <property type="entry name" value="AcylCoA_DH/ox_N"/>
</dbReference>
<dbReference type="AlphaFoldDB" id="A0A518D409"/>
<dbReference type="OrthoDB" id="9802447at2"/>
<dbReference type="RefSeq" id="WP_145191021.1">
    <property type="nucleotide sequence ID" value="NZ_CP036290.1"/>
</dbReference>
<gene>
    <name evidence="12" type="primary">acdA_5</name>
    <name evidence="12" type="ORF">Pla163_33610</name>
</gene>
<organism evidence="12 13">
    <name type="scientific">Rohdeia mirabilis</name>
    <dbReference type="NCBI Taxonomy" id="2528008"/>
    <lineage>
        <taxon>Bacteria</taxon>
        <taxon>Pseudomonadati</taxon>
        <taxon>Planctomycetota</taxon>
        <taxon>Planctomycetia</taxon>
        <taxon>Planctomycetia incertae sedis</taxon>
        <taxon>Rohdeia</taxon>
    </lineage>
</organism>
<protein>
    <recommendedName>
        <fullName evidence="7">Cyclohex-1-ene-1-carbonyl-CoA dehydrogenase</fullName>
        <ecNumber evidence="6">1.3.8.10</ecNumber>
    </recommendedName>
</protein>
<name>A0A518D409_9BACT</name>
<evidence type="ECO:0000259" key="10">
    <source>
        <dbReference type="Pfam" id="PF02770"/>
    </source>
</evidence>
<comment type="similarity">
    <text evidence="2 8">Belongs to the acyl-CoA dehydrogenase family.</text>
</comment>
<dbReference type="EMBL" id="CP036290">
    <property type="protein sequence ID" value="QDU86211.1"/>
    <property type="molecule type" value="Genomic_DNA"/>
</dbReference>
<dbReference type="FunFam" id="1.10.540.10:FF:000026">
    <property type="entry name" value="Acyl-CoA dehydrogenase medium chain"/>
    <property type="match status" value="1"/>
</dbReference>
<dbReference type="PROSITE" id="PS00073">
    <property type="entry name" value="ACYL_COA_DH_2"/>
    <property type="match status" value="1"/>
</dbReference>
<dbReference type="Gene3D" id="1.10.540.10">
    <property type="entry name" value="Acyl-CoA dehydrogenase/oxidase, N-terminal domain"/>
    <property type="match status" value="1"/>
</dbReference>
<dbReference type="Pfam" id="PF02771">
    <property type="entry name" value="Acyl-CoA_dh_N"/>
    <property type="match status" value="1"/>
</dbReference>
<feature type="domain" description="Acyl-CoA oxidase/dehydrogenase middle" evidence="10">
    <location>
        <begin position="123"/>
        <end position="218"/>
    </location>
</feature>
<evidence type="ECO:0000313" key="13">
    <source>
        <dbReference type="Proteomes" id="UP000319342"/>
    </source>
</evidence>
<dbReference type="GO" id="GO:0050660">
    <property type="term" value="F:flavin adenine dinucleotide binding"/>
    <property type="evidence" value="ECO:0007669"/>
    <property type="project" value="InterPro"/>
</dbReference>
<feature type="domain" description="Acyl-CoA dehydrogenase/oxidase C-terminal" evidence="9">
    <location>
        <begin position="231"/>
        <end position="381"/>
    </location>
</feature>
<evidence type="ECO:0000256" key="6">
    <source>
        <dbReference type="ARBA" id="ARBA00066362"/>
    </source>
</evidence>
<dbReference type="Pfam" id="PF02770">
    <property type="entry name" value="Acyl-CoA_dh_M"/>
    <property type="match status" value="1"/>
</dbReference>
<dbReference type="PIRSF" id="PIRSF016578">
    <property type="entry name" value="HsaA"/>
    <property type="match status" value="1"/>
</dbReference>
<dbReference type="InterPro" id="IPR036250">
    <property type="entry name" value="AcylCo_DH-like_C"/>
</dbReference>
<evidence type="ECO:0000259" key="11">
    <source>
        <dbReference type="Pfam" id="PF02771"/>
    </source>
</evidence>
<evidence type="ECO:0000256" key="5">
    <source>
        <dbReference type="ARBA" id="ARBA00023002"/>
    </source>
</evidence>
<dbReference type="FunFam" id="1.20.140.10:FF:000004">
    <property type="entry name" value="Acyl-CoA dehydrogenase FadE25"/>
    <property type="match status" value="1"/>
</dbReference>
<keyword evidence="5 8" id="KW-0560">Oxidoreductase</keyword>
<dbReference type="PANTHER" id="PTHR43884:SF12">
    <property type="entry name" value="ISOVALERYL-COA DEHYDROGENASE, MITOCHONDRIAL-RELATED"/>
    <property type="match status" value="1"/>
</dbReference>
<evidence type="ECO:0000256" key="4">
    <source>
        <dbReference type="ARBA" id="ARBA00022827"/>
    </source>
</evidence>
<dbReference type="GO" id="GO:0003995">
    <property type="term" value="F:acyl-CoA dehydrogenase activity"/>
    <property type="evidence" value="ECO:0007669"/>
    <property type="project" value="InterPro"/>
</dbReference>
<comment type="cofactor">
    <cofactor evidence="1 8">
        <name>FAD</name>
        <dbReference type="ChEBI" id="CHEBI:57692"/>
    </cofactor>
</comment>
<feature type="domain" description="Acyl-CoA dehydrogenase/oxidase N-terminal" evidence="11">
    <location>
        <begin position="9"/>
        <end position="119"/>
    </location>
</feature>
<dbReference type="PROSITE" id="PS00072">
    <property type="entry name" value="ACYL_COA_DH_1"/>
    <property type="match status" value="1"/>
</dbReference>
<dbReference type="Gene3D" id="1.20.140.10">
    <property type="entry name" value="Butyryl-CoA Dehydrogenase, subunit A, domain 3"/>
    <property type="match status" value="1"/>
</dbReference>
<dbReference type="EC" id="1.3.8.10" evidence="6"/>
<dbReference type="Pfam" id="PF00441">
    <property type="entry name" value="Acyl-CoA_dh_1"/>
    <property type="match status" value="1"/>
</dbReference>
<evidence type="ECO:0000259" key="9">
    <source>
        <dbReference type="Pfam" id="PF00441"/>
    </source>
</evidence>
<evidence type="ECO:0000256" key="3">
    <source>
        <dbReference type="ARBA" id="ARBA00022630"/>
    </source>
</evidence>
<dbReference type="InterPro" id="IPR009100">
    <property type="entry name" value="AcylCoA_DH/oxidase_NM_dom_sf"/>
</dbReference>
<sequence length="411" mass="44619">MPTDIRFSEKALELQAKAREIADKYVRPNAQKYDKAQEYNFEAARAVAEAGLFRTFIPEEYGGHGAGVLALALVTEELAKADSGFGVAFAVNALGSFPILLGGTEAQKKKWLPQVASGDKLVAFCLSEKYAGSDASGLSVHARDEGDHYVITGEKKWTTNGGVADIYSVFCVTDPTSKSRRISAIVVEKGMEGFTIAKTEDKMGIRCVPVVETHFDNVRVPKSNLIGEKPGMGFKHAMMTLDMARPGVAAQAIGAAQGALDLANVYSNRRKQFGVPISNHQMVQQMMANMQMKTEAARWLVYSVAGQIDQVGTAGITPRAAAAKCFATDVAMEVATDAVQIFGGYGFMEDYPIAKCFRDAKILQIYEGTNQIQRMVIARGLIRDSANLSHLEEYIPTETQKTYSEEPAITG</sequence>
<keyword evidence="13" id="KW-1185">Reference proteome</keyword>
<dbReference type="Proteomes" id="UP000319342">
    <property type="component" value="Chromosome"/>
</dbReference>
<dbReference type="SUPFAM" id="SSF47203">
    <property type="entry name" value="Acyl-CoA dehydrogenase C-terminal domain-like"/>
    <property type="match status" value="1"/>
</dbReference>
<dbReference type="InterPro" id="IPR037069">
    <property type="entry name" value="AcylCoA_DH/ox_N_sf"/>
</dbReference>
<accession>A0A518D409</accession>
<dbReference type="FunFam" id="2.40.110.10:FF:000001">
    <property type="entry name" value="Acyl-CoA dehydrogenase, mitochondrial"/>
    <property type="match status" value="1"/>
</dbReference>
<dbReference type="InterPro" id="IPR006091">
    <property type="entry name" value="Acyl-CoA_Oxase/DH_mid-dom"/>
</dbReference>
<dbReference type="InterPro" id="IPR046373">
    <property type="entry name" value="Acyl-CoA_Oxase/DH_mid-dom_sf"/>
</dbReference>
<keyword evidence="4 8" id="KW-0274">FAD</keyword>
<evidence type="ECO:0000256" key="8">
    <source>
        <dbReference type="RuleBase" id="RU362125"/>
    </source>
</evidence>
<dbReference type="Gene3D" id="2.40.110.10">
    <property type="entry name" value="Butyryl-CoA Dehydrogenase, subunit A, domain 2"/>
    <property type="match status" value="1"/>
</dbReference>
<evidence type="ECO:0000313" key="12">
    <source>
        <dbReference type="EMBL" id="QDU86211.1"/>
    </source>
</evidence>
<reference evidence="12 13" key="1">
    <citation type="submission" date="2019-02" db="EMBL/GenBank/DDBJ databases">
        <title>Deep-cultivation of Planctomycetes and their phenomic and genomic characterization uncovers novel biology.</title>
        <authorList>
            <person name="Wiegand S."/>
            <person name="Jogler M."/>
            <person name="Boedeker C."/>
            <person name="Pinto D."/>
            <person name="Vollmers J."/>
            <person name="Rivas-Marin E."/>
            <person name="Kohn T."/>
            <person name="Peeters S.H."/>
            <person name="Heuer A."/>
            <person name="Rast P."/>
            <person name="Oberbeckmann S."/>
            <person name="Bunk B."/>
            <person name="Jeske O."/>
            <person name="Meyerdierks A."/>
            <person name="Storesund J.E."/>
            <person name="Kallscheuer N."/>
            <person name="Luecker S."/>
            <person name="Lage O.M."/>
            <person name="Pohl T."/>
            <person name="Merkel B.J."/>
            <person name="Hornburger P."/>
            <person name="Mueller R.-W."/>
            <person name="Bruemmer F."/>
            <person name="Labrenz M."/>
            <person name="Spormann A.M."/>
            <person name="Op den Camp H."/>
            <person name="Overmann J."/>
            <person name="Amann R."/>
            <person name="Jetten M.S.M."/>
            <person name="Mascher T."/>
            <person name="Medema M.H."/>
            <person name="Devos D.P."/>
            <person name="Kaster A.-K."/>
            <person name="Ovreas L."/>
            <person name="Rohde M."/>
            <person name="Galperin M.Y."/>
            <person name="Jogler C."/>
        </authorList>
    </citation>
    <scope>NUCLEOTIDE SEQUENCE [LARGE SCALE GENOMIC DNA]</scope>
    <source>
        <strain evidence="12 13">Pla163</strain>
    </source>
</reference>
<evidence type="ECO:0000256" key="1">
    <source>
        <dbReference type="ARBA" id="ARBA00001974"/>
    </source>
</evidence>
<dbReference type="InterPro" id="IPR006089">
    <property type="entry name" value="Acyl-CoA_DH_CS"/>
</dbReference>